<dbReference type="RefSeq" id="WP_027639144.1">
    <property type="nucleotide sequence ID" value="NZ_BAAACD010000003.1"/>
</dbReference>
<evidence type="ECO:0000313" key="3">
    <source>
        <dbReference type="EMBL" id="SFF95463.1"/>
    </source>
</evidence>
<sequence>MALEAIKDIRQTEEKAEETIRLAREQAKDIIKNAGIKAKEKYDEIILSGKNDVKVIIESKEEEGIKQSSPILEKGNVEKEDILNLNEEKLQKAVNLVVERIVNINGNS</sequence>
<accession>A0A1I2MVI9</accession>
<dbReference type="EMBL" id="QAMZ01000018">
    <property type="protein sequence ID" value="PWL54852.1"/>
    <property type="molecule type" value="Genomic_DNA"/>
</dbReference>
<proteinExistence type="predicted"/>
<evidence type="ECO:0000313" key="2">
    <source>
        <dbReference type="EMBL" id="PWL54852.1"/>
    </source>
</evidence>
<dbReference type="EMBL" id="FOOE01000017">
    <property type="protein sequence ID" value="SFF95463.1"/>
    <property type="molecule type" value="Genomic_DNA"/>
</dbReference>
<keyword evidence="4" id="KW-1185">Reference proteome</keyword>
<dbReference type="OrthoDB" id="88479at2"/>
<reference evidence="2 5" key="2">
    <citation type="submission" date="2018-03" db="EMBL/GenBank/DDBJ databases">
        <title>The uncultured portion of the human microbiome is neutrally assembled.</title>
        <authorList>
            <person name="Jeraldo P."/>
            <person name="Boardman L."/>
            <person name="White B.A."/>
            <person name="Nelson H."/>
            <person name="Goldenfeld N."/>
            <person name="Chia N."/>
        </authorList>
    </citation>
    <scope>NUCLEOTIDE SEQUENCE [LARGE SCALE GENOMIC DNA]</scope>
    <source>
        <strain evidence="2">CIM:MAG 903</strain>
    </source>
</reference>
<evidence type="ECO:0000313" key="4">
    <source>
        <dbReference type="Proteomes" id="UP000182135"/>
    </source>
</evidence>
<dbReference type="Gene3D" id="1.20.5.2950">
    <property type="match status" value="1"/>
</dbReference>
<organism evidence="3 4">
    <name type="scientific">Clostridium cadaveris</name>
    <dbReference type="NCBI Taxonomy" id="1529"/>
    <lineage>
        <taxon>Bacteria</taxon>
        <taxon>Bacillati</taxon>
        <taxon>Bacillota</taxon>
        <taxon>Clostridia</taxon>
        <taxon>Eubacteriales</taxon>
        <taxon>Clostridiaceae</taxon>
        <taxon>Clostridium</taxon>
    </lineage>
</organism>
<dbReference type="eggNOG" id="COG2811">
    <property type="taxonomic scope" value="Bacteria"/>
</dbReference>
<protein>
    <submittedName>
        <fullName evidence="2 3">ATPase</fullName>
    </submittedName>
</protein>
<name>A0A1I2MVI9_9CLOT</name>
<dbReference type="Proteomes" id="UP000246114">
    <property type="component" value="Unassembled WGS sequence"/>
</dbReference>
<gene>
    <name evidence="2" type="ORF">DBY38_03450</name>
    <name evidence="3" type="ORF">SAMN04487885_11734</name>
</gene>
<dbReference type="AlphaFoldDB" id="A0A1I2MVI9"/>
<keyword evidence="1" id="KW-0175">Coiled coil</keyword>
<feature type="coiled-coil region" evidence="1">
    <location>
        <begin position="6"/>
        <end position="33"/>
    </location>
</feature>
<evidence type="ECO:0000313" key="5">
    <source>
        <dbReference type="Proteomes" id="UP000246114"/>
    </source>
</evidence>
<reference evidence="3 4" key="1">
    <citation type="submission" date="2016-10" db="EMBL/GenBank/DDBJ databases">
        <authorList>
            <person name="de Groot N.N."/>
        </authorList>
    </citation>
    <scope>NUCLEOTIDE SEQUENCE [LARGE SCALE GENOMIC DNA]</scope>
    <source>
        <strain evidence="3 4">NLAE-zl-G419</strain>
    </source>
</reference>
<dbReference type="Proteomes" id="UP000182135">
    <property type="component" value="Unassembled WGS sequence"/>
</dbReference>
<dbReference type="STRING" id="1529.SAMN04487885_11734"/>
<evidence type="ECO:0000256" key="1">
    <source>
        <dbReference type="SAM" id="Coils"/>
    </source>
</evidence>
<dbReference type="GeneID" id="90545423"/>